<dbReference type="Proteomes" id="UP000316855">
    <property type="component" value="Chromosome"/>
</dbReference>
<dbReference type="AlphaFoldDB" id="A0A517VFT5"/>
<dbReference type="EMBL" id="CP036343">
    <property type="protein sequence ID" value="QDT91870.1"/>
    <property type="molecule type" value="Genomic_DNA"/>
</dbReference>
<gene>
    <name evidence="1" type="ORF">Pan161_35340</name>
</gene>
<evidence type="ECO:0000313" key="2">
    <source>
        <dbReference type="Proteomes" id="UP000316855"/>
    </source>
</evidence>
<protein>
    <submittedName>
        <fullName evidence="1">Uncharacterized protein</fullName>
    </submittedName>
</protein>
<sequence>MNQPVSIKVPHQVHSAYSLRSILVIGGLCLAIDGEVEYLMVTKVKPSTIEFGLKPSLHCSHV</sequence>
<keyword evidence="2" id="KW-1185">Reference proteome</keyword>
<proteinExistence type="predicted"/>
<evidence type="ECO:0000313" key="1">
    <source>
        <dbReference type="EMBL" id="QDT91870.1"/>
    </source>
</evidence>
<reference evidence="1 2" key="1">
    <citation type="submission" date="2019-02" db="EMBL/GenBank/DDBJ databases">
        <title>Deep-cultivation of Planctomycetes and their phenomic and genomic characterization uncovers novel biology.</title>
        <authorList>
            <person name="Wiegand S."/>
            <person name="Jogler M."/>
            <person name="Boedeker C."/>
            <person name="Pinto D."/>
            <person name="Vollmers J."/>
            <person name="Rivas-Marin E."/>
            <person name="Kohn T."/>
            <person name="Peeters S.H."/>
            <person name="Heuer A."/>
            <person name="Rast P."/>
            <person name="Oberbeckmann S."/>
            <person name="Bunk B."/>
            <person name="Jeske O."/>
            <person name="Meyerdierks A."/>
            <person name="Storesund J.E."/>
            <person name="Kallscheuer N."/>
            <person name="Luecker S."/>
            <person name="Lage O.M."/>
            <person name="Pohl T."/>
            <person name="Merkel B.J."/>
            <person name="Hornburger P."/>
            <person name="Mueller R.-W."/>
            <person name="Bruemmer F."/>
            <person name="Labrenz M."/>
            <person name="Spormann A.M."/>
            <person name="Op den Camp H."/>
            <person name="Overmann J."/>
            <person name="Amann R."/>
            <person name="Jetten M.S.M."/>
            <person name="Mascher T."/>
            <person name="Medema M.H."/>
            <person name="Devos D.P."/>
            <person name="Kaster A.-K."/>
            <person name="Ovreas L."/>
            <person name="Rohde M."/>
            <person name="Galperin M.Y."/>
            <person name="Jogler C."/>
        </authorList>
    </citation>
    <scope>NUCLEOTIDE SEQUENCE [LARGE SCALE GENOMIC DNA]</scope>
    <source>
        <strain evidence="1 2">Pan161</strain>
    </source>
</reference>
<accession>A0A517VFT5</accession>
<organism evidence="1 2">
    <name type="scientific">Gimesia algae</name>
    <dbReference type="NCBI Taxonomy" id="2527971"/>
    <lineage>
        <taxon>Bacteria</taxon>
        <taxon>Pseudomonadati</taxon>
        <taxon>Planctomycetota</taxon>
        <taxon>Planctomycetia</taxon>
        <taxon>Planctomycetales</taxon>
        <taxon>Planctomycetaceae</taxon>
        <taxon>Gimesia</taxon>
    </lineage>
</organism>
<name>A0A517VFT5_9PLAN</name>
<dbReference type="KEGG" id="gax:Pan161_35340"/>